<dbReference type="AlphaFoldDB" id="A0A2H8TXF5"/>
<comment type="similarity">
    <text evidence="3">Belongs to the TO family.</text>
</comment>
<evidence type="ECO:0000256" key="4">
    <source>
        <dbReference type="SAM" id="SignalP"/>
    </source>
</evidence>
<proteinExistence type="inferred from homology"/>
<feature type="signal peptide" evidence="4">
    <location>
        <begin position="1"/>
        <end position="21"/>
    </location>
</feature>
<dbReference type="EMBL" id="GFXV01007132">
    <property type="protein sequence ID" value="MBW18937.1"/>
    <property type="molecule type" value="Transcribed_RNA"/>
</dbReference>
<evidence type="ECO:0000256" key="3">
    <source>
        <dbReference type="ARBA" id="ARBA00060902"/>
    </source>
</evidence>
<dbReference type="InterPro" id="IPR038606">
    <property type="entry name" value="To_sf"/>
</dbReference>
<dbReference type="GO" id="GO:0007623">
    <property type="term" value="P:circadian rhythm"/>
    <property type="evidence" value="ECO:0007669"/>
    <property type="project" value="UniProtKB-ARBA"/>
</dbReference>
<keyword evidence="1 4" id="KW-0732">Signal</keyword>
<dbReference type="GO" id="GO:0005615">
    <property type="term" value="C:extracellular space"/>
    <property type="evidence" value="ECO:0007669"/>
    <property type="project" value="TreeGrafter"/>
</dbReference>
<dbReference type="Gene3D" id="3.15.10.30">
    <property type="entry name" value="Haemolymph juvenile hormone binding protein"/>
    <property type="match status" value="1"/>
</dbReference>
<organism evidence="5">
    <name type="scientific">Melanaphis sacchari</name>
    <dbReference type="NCBI Taxonomy" id="742174"/>
    <lineage>
        <taxon>Eukaryota</taxon>
        <taxon>Metazoa</taxon>
        <taxon>Ecdysozoa</taxon>
        <taxon>Arthropoda</taxon>
        <taxon>Hexapoda</taxon>
        <taxon>Insecta</taxon>
        <taxon>Pterygota</taxon>
        <taxon>Neoptera</taxon>
        <taxon>Paraneoptera</taxon>
        <taxon>Hemiptera</taxon>
        <taxon>Sternorrhyncha</taxon>
        <taxon>Aphidomorpha</taxon>
        <taxon>Aphidoidea</taxon>
        <taxon>Aphididae</taxon>
        <taxon>Aphidini</taxon>
        <taxon>Melanaphis</taxon>
    </lineage>
</organism>
<dbReference type="Pfam" id="PF06585">
    <property type="entry name" value="JHBP"/>
    <property type="match status" value="1"/>
</dbReference>
<dbReference type="OrthoDB" id="8186595at2759"/>
<dbReference type="InterPro" id="IPR010562">
    <property type="entry name" value="Haemolymph_juvenile_hormone-bd"/>
</dbReference>
<keyword evidence="2" id="KW-0090">Biological rhythms</keyword>
<evidence type="ECO:0000313" key="5">
    <source>
        <dbReference type="EMBL" id="MBW18937.1"/>
    </source>
</evidence>
<name>A0A2H8TXF5_9HEMI</name>
<feature type="chain" id="PRO_5014137356" evidence="4">
    <location>
        <begin position="22"/>
        <end position="254"/>
    </location>
</feature>
<dbReference type="FunFam" id="3.15.10.30:FF:000001">
    <property type="entry name" value="Takeout-like protein 1"/>
    <property type="match status" value="1"/>
</dbReference>
<dbReference type="PANTHER" id="PTHR11008:SF41">
    <property type="entry name" value="RE70318P"/>
    <property type="match status" value="1"/>
</dbReference>
<dbReference type="SMART" id="SM00700">
    <property type="entry name" value="JHBP"/>
    <property type="match status" value="1"/>
</dbReference>
<evidence type="ECO:0000256" key="1">
    <source>
        <dbReference type="ARBA" id="ARBA00022729"/>
    </source>
</evidence>
<evidence type="ECO:0000256" key="2">
    <source>
        <dbReference type="ARBA" id="ARBA00023108"/>
    </source>
</evidence>
<dbReference type="PANTHER" id="PTHR11008">
    <property type="entry name" value="PROTEIN TAKEOUT-LIKE PROTEIN"/>
    <property type="match status" value="1"/>
</dbReference>
<reference evidence="5" key="1">
    <citation type="submission" date="2017-10" db="EMBL/GenBank/DDBJ databases">
        <title>Transcriptome Assembly of Sugarcane Aphid Adults.</title>
        <authorList>
            <person name="Scully E.D."/>
            <person name="Palmer N.A."/>
            <person name="Geib S.M."/>
            <person name="Sarath G."/>
            <person name="Sattler S.E."/>
        </authorList>
    </citation>
    <scope>NUCLEOTIDE SEQUENCE</scope>
    <source>
        <tissue evidence="5">Whole body</tissue>
    </source>
</reference>
<accession>A0A2H8TXF5</accession>
<sequence>MTANTIKIACCLVCVVGIALAAPSTVKLPKDFVQCKRSDPKLNECIKNALKKAIPHLVKGVPIFGLYPIDPLRITALGIDQGTGPVSIKLNFRDLDISNIGTVKINEILADLNNNNIALDVHFEKPITLDGNYDVKGKIIILPITGDGICKISLDNLKAKINVYLNPVVRNGITYVDVKDIKLTFTTTKMHIKLDNLFKGDKALGNNMNTFLNENWKDILAELQTNFESALAAAFSGVAQQFFSRVPYNQVFIE</sequence>
<gene>
    <name evidence="5" type="primary">to_20</name>
</gene>
<protein>
    <submittedName>
        <fullName evidence="5">Protein takeout</fullName>
    </submittedName>
</protein>